<dbReference type="RefSeq" id="WP_377240647.1">
    <property type="nucleotide sequence ID" value="NZ_JBHLXP010000001.1"/>
</dbReference>
<accession>A0ABV6BAI0</accession>
<dbReference type="Proteomes" id="UP001589813">
    <property type="component" value="Unassembled WGS sequence"/>
</dbReference>
<keyword evidence="4" id="KW-1185">Reference proteome</keyword>
<gene>
    <name evidence="3" type="ORF">ACFFJP_03695</name>
</gene>
<dbReference type="PANTHER" id="PTHR12598">
    <property type="entry name" value="COPPER HOMEOSTASIS PROTEIN CUTC"/>
    <property type="match status" value="1"/>
</dbReference>
<evidence type="ECO:0000313" key="3">
    <source>
        <dbReference type="EMBL" id="MFC0047394.1"/>
    </source>
</evidence>
<sequence length="251" mass="26423">MIALELCLQTETHLAANVSMAREFGVARLELCSRMDLSGLTPTPAQVALARQHWGDGPGLVAMLRPRGGDFCYDAAEIALLRHDMAQLAAAGADSVVLGLLTAEQKLQQSAVAELVEFATVLGLTVAFHRAIDASADPALSWLQLSRLGVRRVLSAGTPWHRQLPATQGIAQLQAFLAAGGPELVIGGGVTAGNIGEIRAQLPADAAYSFHLHSAVQRQGRLQADLLQAVLTQLKCPLSSQLSSPLSCQPG</sequence>
<dbReference type="EMBL" id="JBHLXP010000001">
    <property type="protein sequence ID" value="MFC0047394.1"/>
    <property type="molecule type" value="Genomic_DNA"/>
</dbReference>
<dbReference type="Gene3D" id="3.20.20.380">
    <property type="entry name" value="Copper homeostasis (CutC) domain"/>
    <property type="match status" value="1"/>
</dbReference>
<proteinExistence type="inferred from homology"/>
<comment type="similarity">
    <text evidence="1">Belongs to the CutC family.</text>
</comment>
<evidence type="ECO:0000256" key="1">
    <source>
        <dbReference type="ARBA" id="ARBA00007768"/>
    </source>
</evidence>
<name>A0ABV6BAI0_9GAMM</name>
<dbReference type="PANTHER" id="PTHR12598:SF0">
    <property type="entry name" value="COPPER HOMEOSTASIS PROTEIN CUTC HOMOLOG"/>
    <property type="match status" value="1"/>
</dbReference>
<dbReference type="InterPro" id="IPR036822">
    <property type="entry name" value="CutC-like_dom_sf"/>
</dbReference>
<dbReference type="InterPro" id="IPR005627">
    <property type="entry name" value="CutC-like"/>
</dbReference>
<reference evidence="3 4" key="1">
    <citation type="submission" date="2024-09" db="EMBL/GenBank/DDBJ databases">
        <authorList>
            <person name="Sun Q."/>
            <person name="Mori K."/>
        </authorList>
    </citation>
    <scope>NUCLEOTIDE SEQUENCE [LARGE SCALE GENOMIC DNA]</scope>
    <source>
        <strain evidence="3 4">KCTC 23315</strain>
    </source>
</reference>
<organism evidence="3 4">
    <name type="scientific">Rheinheimera tilapiae</name>
    <dbReference type="NCBI Taxonomy" id="875043"/>
    <lineage>
        <taxon>Bacteria</taxon>
        <taxon>Pseudomonadati</taxon>
        <taxon>Pseudomonadota</taxon>
        <taxon>Gammaproteobacteria</taxon>
        <taxon>Chromatiales</taxon>
        <taxon>Chromatiaceae</taxon>
        <taxon>Rheinheimera</taxon>
    </lineage>
</organism>
<dbReference type="Pfam" id="PF03932">
    <property type="entry name" value="CutC"/>
    <property type="match status" value="1"/>
</dbReference>
<dbReference type="SUPFAM" id="SSF110395">
    <property type="entry name" value="CutC-like"/>
    <property type="match status" value="1"/>
</dbReference>
<evidence type="ECO:0000313" key="4">
    <source>
        <dbReference type="Proteomes" id="UP001589813"/>
    </source>
</evidence>
<protein>
    <recommendedName>
        <fullName evidence="2">Copper homeostasis protein cutC homolog</fullName>
    </recommendedName>
</protein>
<comment type="caution">
    <text evidence="3">The sequence shown here is derived from an EMBL/GenBank/DDBJ whole genome shotgun (WGS) entry which is preliminary data.</text>
</comment>
<evidence type="ECO:0000256" key="2">
    <source>
        <dbReference type="ARBA" id="ARBA00019014"/>
    </source>
</evidence>